<dbReference type="PROSITE" id="PS00857">
    <property type="entry name" value="PREPHENATE_DEHYDR_1"/>
    <property type="match status" value="1"/>
</dbReference>
<keyword evidence="4 9" id="KW-0028">Amino-acid biosynthesis</keyword>
<dbReference type="PANTHER" id="PTHR21022">
    <property type="entry name" value="PREPHENATE DEHYDRATASE P PROTEIN"/>
    <property type="match status" value="1"/>
</dbReference>
<evidence type="ECO:0000313" key="13">
    <source>
        <dbReference type="Proteomes" id="UP000035425"/>
    </source>
</evidence>
<gene>
    <name evidence="9" type="primary">pheA</name>
    <name evidence="12" type="ORF">FrCorBMG51_17625</name>
</gene>
<dbReference type="Proteomes" id="UP000035425">
    <property type="component" value="Unassembled WGS sequence"/>
</dbReference>
<evidence type="ECO:0000256" key="6">
    <source>
        <dbReference type="ARBA" id="ARBA00023222"/>
    </source>
</evidence>
<dbReference type="Pfam" id="PF00800">
    <property type="entry name" value="PDT"/>
    <property type="match status" value="1"/>
</dbReference>
<dbReference type="PROSITE" id="PS51671">
    <property type="entry name" value="ACT"/>
    <property type="match status" value="1"/>
</dbReference>
<proteinExistence type="predicted"/>
<evidence type="ECO:0000256" key="3">
    <source>
        <dbReference type="ARBA" id="ARBA00021872"/>
    </source>
</evidence>
<organism evidence="12 13">
    <name type="scientific">Protofrankia coriariae</name>
    <dbReference type="NCBI Taxonomy" id="1562887"/>
    <lineage>
        <taxon>Bacteria</taxon>
        <taxon>Bacillati</taxon>
        <taxon>Actinomycetota</taxon>
        <taxon>Actinomycetes</taxon>
        <taxon>Frankiales</taxon>
        <taxon>Frankiaceae</taxon>
        <taxon>Protofrankia</taxon>
    </lineage>
</organism>
<keyword evidence="13" id="KW-1185">Reference proteome</keyword>
<dbReference type="Gene3D" id="3.40.190.10">
    <property type="entry name" value="Periplasmic binding protein-like II"/>
    <property type="match status" value="2"/>
</dbReference>
<dbReference type="PROSITE" id="PS00858">
    <property type="entry name" value="PREPHENATE_DEHYDR_2"/>
    <property type="match status" value="1"/>
</dbReference>
<comment type="catalytic activity">
    <reaction evidence="8 9">
        <text>prephenate + H(+) = 3-phenylpyruvate + CO2 + H2O</text>
        <dbReference type="Rhea" id="RHEA:21648"/>
        <dbReference type="ChEBI" id="CHEBI:15377"/>
        <dbReference type="ChEBI" id="CHEBI:15378"/>
        <dbReference type="ChEBI" id="CHEBI:16526"/>
        <dbReference type="ChEBI" id="CHEBI:18005"/>
        <dbReference type="ChEBI" id="CHEBI:29934"/>
        <dbReference type="EC" id="4.2.1.51"/>
    </reaction>
</comment>
<name>A0ABR5F1A1_9ACTN</name>
<dbReference type="SUPFAM" id="SSF55021">
    <property type="entry name" value="ACT-like"/>
    <property type="match status" value="1"/>
</dbReference>
<protein>
    <recommendedName>
        <fullName evidence="3 9">Prephenate dehydratase</fullName>
        <shortName evidence="9">PDT</shortName>
        <ecNumber evidence="2 9">4.2.1.51</ecNumber>
    </recommendedName>
</protein>
<evidence type="ECO:0000256" key="7">
    <source>
        <dbReference type="ARBA" id="ARBA00023239"/>
    </source>
</evidence>
<evidence type="ECO:0000313" key="12">
    <source>
        <dbReference type="EMBL" id="KLL10494.1"/>
    </source>
</evidence>
<feature type="domain" description="Prephenate dehydratase" evidence="10">
    <location>
        <begin position="6"/>
        <end position="184"/>
    </location>
</feature>
<comment type="pathway">
    <text evidence="1 9">Amino-acid biosynthesis; L-phenylalanine biosynthesis; phenylpyruvate from prephenate: step 1/1.</text>
</comment>
<dbReference type="InterPro" id="IPR002912">
    <property type="entry name" value="ACT_dom"/>
</dbReference>
<evidence type="ECO:0000256" key="5">
    <source>
        <dbReference type="ARBA" id="ARBA00023141"/>
    </source>
</evidence>
<dbReference type="NCBIfam" id="NF008865">
    <property type="entry name" value="PRK11898.1"/>
    <property type="match status" value="1"/>
</dbReference>
<reference evidence="12 13" key="1">
    <citation type="submission" date="2014-12" db="EMBL/GenBank/DDBJ databases">
        <title>Frankia sp. BMG5.1 draft genome.</title>
        <authorList>
            <person name="Gtari M."/>
            <person name="Ghodhbane-Gtari F."/>
            <person name="Nouioui I."/>
            <person name="Ktari A."/>
            <person name="Hezbri K."/>
            <person name="Mimouni W."/>
            <person name="Sbissi I."/>
            <person name="Ayari A."/>
            <person name="Yamanaka T."/>
            <person name="Normand P."/>
            <person name="Tisa L.S."/>
            <person name="Boudabous A."/>
        </authorList>
    </citation>
    <scope>NUCLEOTIDE SEQUENCE [LARGE SCALE GENOMIC DNA]</scope>
    <source>
        <strain evidence="12 13">BMG5.1</strain>
    </source>
</reference>
<dbReference type="InterPro" id="IPR018528">
    <property type="entry name" value="Preph_deHydtase_CS"/>
</dbReference>
<evidence type="ECO:0000256" key="4">
    <source>
        <dbReference type="ARBA" id="ARBA00022605"/>
    </source>
</evidence>
<evidence type="ECO:0000256" key="1">
    <source>
        <dbReference type="ARBA" id="ARBA00004741"/>
    </source>
</evidence>
<dbReference type="InterPro" id="IPR045865">
    <property type="entry name" value="ACT-like_dom_sf"/>
</dbReference>
<keyword evidence="5 9" id="KW-0057">Aromatic amino acid biosynthesis</keyword>
<dbReference type="PANTHER" id="PTHR21022:SF19">
    <property type="entry name" value="PREPHENATE DEHYDRATASE-RELATED"/>
    <property type="match status" value="1"/>
</dbReference>
<evidence type="ECO:0000259" key="10">
    <source>
        <dbReference type="PROSITE" id="PS51171"/>
    </source>
</evidence>
<dbReference type="RefSeq" id="WP_047224153.1">
    <property type="nucleotide sequence ID" value="NZ_JWIO01000031.1"/>
</dbReference>
<sequence>MTSTTRLVYLGPPGTFSEAALMTLPIADRAQLDPLPNVAAALDAVRQGDADGALVPFENSVEGSVSTTLDELASGDLLQVTAEVVLLIRFALLARPGTVIDAVRTVSSHPHAQPQCRRWLAKNLPDARWEPSFSNSEAARRVQAGEVDAALAGAFAAPRYGLSVLADDVQDVDGAQTRFVLVTRPAPPPPPTGSDRTTVVLFERDDHPGALLEILTEFAVRGVNLTRLESRPTGAGLGRYSFSVDCEGHVSEARVGEALSALHRVCAEVRFLGSYSRADGRAGVVRPSTSDDAFHEAAVWLSGLRGDTRARSTDGS</sequence>
<accession>A0ABR5F1A1</accession>
<dbReference type="InterPro" id="IPR008242">
    <property type="entry name" value="Chor_mutase/pphenate_deHydtase"/>
</dbReference>
<evidence type="ECO:0000256" key="2">
    <source>
        <dbReference type="ARBA" id="ARBA00013147"/>
    </source>
</evidence>
<dbReference type="Gene3D" id="3.30.70.260">
    <property type="match status" value="1"/>
</dbReference>
<dbReference type="InterPro" id="IPR001086">
    <property type="entry name" value="Preph_deHydtase"/>
</dbReference>
<dbReference type="CDD" id="cd04905">
    <property type="entry name" value="ACT_CM-PDT"/>
    <property type="match status" value="1"/>
</dbReference>
<dbReference type="EC" id="4.2.1.51" evidence="2 9"/>
<evidence type="ECO:0000256" key="8">
    <source>
        <dbReference type="ARBA" id="ARBA00047848"/>
    </source>
</evidence>
<comment type="caution">
    <text evidence="12">The sequence shown here is derived from an EMBL/GenBank/DDBJ whole genome shotgun (WGS) entry which is preliminary data.</text>
</comment>
<feature type="domain" description="ACT" evidence="11">
    <location>
        <begin position="199"/>
        <end position="276"/>
    </location>
</feature>
<keyword evidence="6 9" id="KW-0584">Phenylalanine biosynthesis</keyword>
<dbReference type="SUPFAM" id="SSF53850">
    <property type="entry name" value="Periplasmic binding protein-like II"/>
    <property type="match status" value="1"/>
</dbReference>
<dbReference type="PIRSF" id="PIRSF001500">
    <property type="entry name" value="Chor_mut_pdt_Ppr"/>
    <property type="match status" value="1"/>
</dbReference>
<keyword evidence="7 9" id="KW-0456">Lyase</keyword>
<dbReference type="EMBL" id="JWIO01000031">
    <property type="protein sequence ID" value="KLL10494.1"/>
    <property type="molecule type" value="Genomic_DNA"/>
</dbReference>
<evidence type="ECO:0000259" key="11">
    <source>
        <dbReference type="PROSITE" id="PS51671"/>
    </source>
</evidence>
<dbReference type="Pfam" id="PF01842">
    <property type="entry name" value="ACT"/>
    <property type="match status" value="1"/>
</dbReference>
<dbReference type="PROSITE" id="PS51171">
    <property type="entry name" value="PREPHENATE_DEHYDR_3"/>
    <property type="match status" value="1"/>
</dbReference>
<evidence type="ECO:0000256" key="9">
    <source>
        <dbReference type="RuleBase" id="RU361254"/>
    </source>
</evidence>
<dbReference type="CDD" id="cd13632">
    <property type="entry name" value="PBP2_Aa-PDT_like"/>
    <property type="match status" value="1"/>
</dbReference>